<accession>A0AAV8VPM3</accession>
<sequence>MSVNTYTAPLVLQLKDAVNAIHLTEEDMNNIGLTLSDTGIAFVPAYEETVEQICIESAPGTTEEVIHTGAEVVSDGADEMANVVYNYEIVYPEQLNLTPLCGLKRGRPRKKKLEQAPAEEPVKTVPRTRSGRAVRFPKYIEKAFITLDFKKVETDDGSLNSKDEELKTSEFIRFEEDPEEVKKSTEIPLMPPKQRRRKISSQYRCPKCQKVYLGKNKMIQHIKKYPDHGPAPHNELNFDVWNYLVDITQKCSPAQRGIKFCEELTNLLHNVLLLTSALFKKPEPNKNLVDVDKVLGNAIGLPPGSYRFNENELYKDVTVLKLITNSDFFKPVEANEDAQKKVKLTEDGTAVSVDVKVTRDKTGIDREKNIFTDKNTSQLEEKVNLYFRAQEISTFSIAGAEKNKKEHAQCTDAGNFINNFERSTQPRLLVHTDLLSDSSLLNLPNLRNSVDELILSSVDSNTNLLDNSTSSDELMNVDQFVNERFKKITEPEMEINASSLNLDLPSLDLFQFHTS</sequence>
<dbReference type="GO" id="GO:0008270">
    <property type="term" value="F:zinc ion binding"/>
    <property type="evidence" value="ECO:0007669"/>
    <property type="project" value="UniProtKB-KW"/>
</dbReference>
<name>A0AAV8VPM3_9CUCU</name>
<protein>
    <recommendedName>
        <fullName evidence="2">C2H2-type domain-containing protein</fullName>
    </recommendedName>
</protein>
<evidence type="ECO:0000256" key="1">
    <source>
        <dbReference type="PROSITE-ProRule" id="PRU00042"/>
    </source>
</evidence>
<reference evidence="3 4" key="1">
    <citation type="journal article" date="2023" name="Insect Mol. Biol.">
        <title>Genome sequencing provides insights into the evolution of gene families encoding plant cell wall-degrading enzymes in longhorned beetles.</title>
        <authorList>
            <person name="Shin N.R."/>
            <person name="Okamura Y."/>
            <person name="Kirsch R."/>
            <person name="Pauchet Y."/>
        </authorList>
    </citation>
    <scope>NUCLEOTIDE SEQUENCE [LARGE SCALE GENOMIC DNA]</scope>
    <source>
        <strain evidence="3">EAD_L_NR</strain>
    </source>
</reference>
<dbReference type="InterPro" id="IPR031885">
    <property type="entry name" value="DUF4764"/>
</dbReference>
<evidence type="ECO:0000313" key="3">
    <source>
        <dbReference type="EMBL" id="KAJ8916163.1"/>
    </source>
</evidence>
<feature type="domain" description="C2H2-type" evidence="2">
    <location>
        <begin position="203"/>
        <end position="230"/>
    </location>
</feature>
<dbReference type="EMBL" id="JANEYG010000044">
    <property type="protein sequence ID" value="KAJ8916163.1"/>
    <property type="molecule type" value="Genomic_DNA"/>
</dbReference>
<dbReference type="PROSITE" id="PS50157">
    <property type="entry name" value="ZINC_FINGER_C2H2_2"/>
    <property type="match status" value="1"/>
</dbReference>
<organism evidence="3 4">
    <name type="scientific">Exocentrus adspersus</name>
    <dbReference type="NCBI Taxonomy" id="1586481"/>
    <lineage>
        <taxon>Eukaryota</taxon>
        <taxon>Metazoa</taxon>
        <taxon>Ecdysozoa</taxon>
        <taxon>Arthropoda</taxon>
        <taxon>Hexapoda</taxon>
        <taxon>Insecta</taxon>
        <taxon>Pterygota</taxon>
        <taxon>Neoptera</taxon>
        <taxon>Endopterygota</taxon>
        <taxon>Coleoptera</taxon>
        <taxon>Polyphaga</taxon>
        <taxon>Cucujiformia</taxon>
        <taxon>Chrysomeloidea</taxon>
        <taxon>Cerambycidae</taxon>
        <taxon>Lamiinae</taxon>
        <taxon>Acanthocinini</taxon>
        <taxon>Exocentrus</taxon>
    </lineage>
</organism>
<gene>
    <name evidence="3" type="ORF">NQ315_016302</name>
</gene>
<proteinExistence type="predicted"/>
<dbReference type="Pfam" id="PF15961">
    <property type="entry name" value="DUF4764"/>
    <property type="match status" value="1"/>
</dbReference>
<keyword evidence="1" id="KW-0479">Metal-binding</keyword>
<comment type="caution">
    <text evidence="3">The sequence shown here is derived from an EMBL/GenBank/DDBJ whole genome shotgun (WGS) entry which is preliminary data.</text>
</comment>
<keyword evidence="1" id="KW-0863">Zinc-finger</keyword>
<keyword evidence="4" id="KW-1185">Reference proteome</keyword>
<evidence type="ECO:0000259" key="2">
    <source>
        <dbReference type="PROSITE" id="PS50157"/>
    </source>
</evidence>
<keyword evidence="1" id="KW-0862">Zinc</keyword>
<dbReference type="Proteomes" id="UP001159042">
    <property type="component" value="Unassembled WGS sequence"/>
</dbReference>
<dbReference type="AlphaFoldDB" id="A0AAV8VPM3"/>
<dbReference type="InterPro" id="IPR013087">
    <property type="entry name" value="Znf_C2H2_type"/>
</dbReference>
<evidence type="ECO:0000313" key="4">
    <source>
        <dbReference type="Proteomes" id="UP001159042"/>
    </source>
</evidence>